<dbReference type="Pfam" id="PF01926">
    <property type="entry name" value="MMR_HSR1"/>
    <property type="match status" value="1"/>
</dbReference>
<feature type="non-terminal residue" evidence="5">
    <location>
        <position position="1"/>
    </location>
</feature>
<evidence type="ECO:0000313" key="6">
    <source>
        <dbReference type="Proteomes" id="UP000886520"/>
    </source>
</evidence>
<dbReference type="OrthoDB" id="347018at2759"/>
<gene>
    <name evidence="5" type="ORF">GOP47_0023253</name>
</gene>
<dbReference type="Proteomes" id="UP000886520">
    <property type="component" value="Chromosome 22"/>
</dbReference>
<keyword evidence="2" id="KW-0547">Nucleotide-binding</keyword>
<feature type="domain" description="OBG-type G" evidence="4">
    <location>
        <begin position="59"/>
        <end position="133"/>
    </location>
</feature>
<accession>A0A9D4U8X5</accession>
<dbReference type="InterPro" id="IPR045086">
    <property type="entry name" value="OBG_GTPase"/>
</dbReference>
<keyword evidence="3" id="KW-0472">Membrane</keyword>
<dbReference type="PANTHER" id="PTHR11702">
    <property type="entry name" value="DEVELOPMENTALLY REGULATED GTP-BINDING PROTEIN-RELATED"/>
    <property type="match status" value="1"/>
</dbReference>
<reference evidence="5" key="1">
    <citation type="submission" date="2021-01" db="EMBL/GenBank/DDBJ databases">
        <title>Adiantum capillus-veneris genome.</title>
        <authorList>
            <person name="Fang Y."/>
            <person name="Liao Q."/>
        </authorList>
    </citation>
    <scope>NUCLEOTIDE SEQUENCE</scope>
    <source>
        <strain evidence="5">H3</strain>
        <tissue evidence="5">Leaf</tissue>
    </source>
</reference>
<evidence type="ECO:0000259" key="4">
    <source>
        <dbReference type="PROSITE" id="PS51710"/>
    </source>
</evidence>
<evidence type="ECO:0000256" key="3">
    <source>
        <dbReference type="SAM" id="Phobius"/>
    </source>
</evidence>
<dbReference type="SUPFAM" id="SSF52540">
    <property type="entry name" value="P-loop containing nucleoside triphosphate hydrolases"/>
    <property type="match status" value="1"/>
</dbReference>
<dbReference type="InterPro" id="IPR006073">
    <property type="entry name" value="GTP-bd"/>
</dbReference>
<dbReference type="GO" id="GO:0005739">
    <property type="term" value="C:mitochondrion"/>
    <property type="evidence" value="ECO:0007669"/>
    <property type="project" value="TreeGrafter"/>
</dbReference>
<proteinExistence type="predicted"/>
<dbReference type="PANTHER" id="PTHR11702:SF39">
    <property type="entry name" value="GTP-BINDING PROTEIN OBGC2-RELATED"/>
    <property type="match status" value="1"/>
</dbReference>
<name>A0A9D4U8X5_ADICA</name>
<evidence type="ECO:0000313" key="5">
    <source>
        <dbReference type="EMBL" id="KAI5062714.1"/>
    </source>
</evidence>
<keyword evidence="1" id="KW-0150">Chloroplast</keyword>
<dbReference type="GO" id="GO:0005525">
    <property type="term" value="F:GTP binding"/>
    <property type="evidence" value="ECO:0007669"/>
    <property type="project" value="InterPro"/>
</dbReference>
<evidence type="ECO:0000256" key="1">
    <source>
        <dbReference type="ARBA" id="ARBA00022528"/>
    </source>
</evidence>
<dbReference type="InterPro" id="IPR031167">
    <property type="entry name" value="G_OBG"/>
</dbReference>
<dbReference type="PROSITE" id="PS51710">
    <property type="entry name" value="G_OBG"/>
    <property type="match status" value="1"/>
</dbReference>
<dbReference type="PRINTS" id="PR00326">
    <property type="entry name" value="GTP1OBG"/>
</dbReference>
<dbReference type="InterPro" id="IPR027417">
    <property type="entry name" value="P-loop_NTPase"/>
</dbReference>
<keyword evidence="3" id="KW-0812">Transmembrane</keyword>
<sequence>SHCIYTIAILPVFVPSFFCFMCLIQSGYDVLHVFVGSMFISSTSPERVIPSESPRMWKSYCLQIGLPNAGKSSLLAAVTRAKPEIAEYPFTTLMPNLGHLPGSSKEADGGFSKGPKMADLPGLIKGAHLDKTD</sequence>
<evidence type="ECO:0000256" key="2">
    <source>
        <dbReference type="ARBA" id="ARBA00022741"/>
    </source>
</evidence>
<comment type="caution">
    <text evidence="5">The sequence shown here is derived from an EMBL/GenBank/DDBJ whole genome shotgun (WGS) entry which is preliminary data.</text>
</comment>
<dbReference type="GO" id="GO:0003924">
    <property type="term" value="F:GTPase activity"/>
    <property type="evidence" value="ECO:0007669"/>
    <property type="project" value="InterPro"/>
</dbReference>
<dbReference type="Gene3D" id="3.40.50.300">
    <property type="entry name" value="P-loop containing nucleotide triphosphate hydrolases"/>
    <property type="match status" value="1"/>
</dbReference>
<dbReference type="AlphaFoldDB" id="A0A9D4U8X5"/>
<feature type="transmembrane region" description="Helical" evidence="3">
    <location>
        <begin position="6"/>
        <end position="24"/>
    </location>
</feature>
<keyword evidence="6" id="KW-1185">Reference proteome</keyword>
<protein>
    <recommendedName>
        <fullName evidence="4">OBG-type G domain-containing protein</fullName>
    </recommendedName>
</protein>
<keyword evidence="3" id="KW-1133">Transmembrane helix</keyword>
<dbReference type="EMBL" id="JABFUD020000022">
    <property type="protein sequence ID" value="KAI5062714.1"/>
    <property type="molecule type" value="Genomic_DNA"/>
</dbReference>
<organism evidence="5 6">
    <name type="scientific">Adiantum capillus-veneris</name>
    <name type="common">Maidenhair fern</name>
    <dbReference type="NCBI Taxonomy" id="13818"/>
    <lineage>
        <taxon>Eukaryota</taxon>
        <taxon>Viridiplantae</taxon>
        <taxon>Streptophyta</taxon>
        <taxon>Embryophyta</taxon>
        <taxon>Tracheophyta</taxon>
        <taxon>Polypodiopsida</taxon>
        <taxon>Polypodiidae</taxon>
        <taxon>Polypodiales</taxon>
        <taxon>Pteridineae</taxon>
        <taxon>Pteridaceae</taxon>
        <taxon>Vittarioideae</taxon>
        <taxon>Adiantum</taxon>
    </lineage>
</organism>
<keyword evidence="1" id="KW-0934">Plastid</keyword>